<feature type="domain" description="CABIT" evidence="2">
    <location>
        <begin position="216"/>
        <end position="439"/>
    </location>
</feature>
<evidence type="ECO:0000313" key="3">
    <source>
        <dbReference type="Proteomes" id="UP001318040"/>
    </source>
</evidence>
<name>A0AAJ7T027_PETMA</name>
<dbReference type="KEGG" id="pmrn:116941612"/>
<gene>
    <name evidence="4" type="primary">LOC116941612</name>
</gene>
<sequence length="584" mass="65920">MAMSSQVSSISLENYINHLNPAHLPRIIEVTEGVYDEGSLYDCSTTAGTLSTGDIIKITGISLLRVSATLCDGNMRVTPNSEVKIPASYSGLFERAPDDHQARSHHMDSRNMFSQMKKMTLQEAIQQKQRRVIVRYDPYSTEPPIPGLPMNFENIILLNPVYTVKGVLQETGRKFKFLSNLDVEIKDITDMCQQDFKIDIPFYSLSDVYAMAEEFPLLVEVCESCSSNLSFRQGYVACEVGTQLRMHAARVTTKFMATHTVNVKGQMEKKHSQEKQHFLIPPEYKGQFRCLPQKFACLYKINMEDAAMKNMQFMATQSWESDNSEITSIDIGDRFEALQCITKRIGGREIKVLKVQRLLDNTTVHLADYSNAGFLEIVRQKKEPMPISQIVQMAGLPCEVKLVTGDGMPGDPLVSIQGSLVLENQVMDRCLVASISNGLDHAMHSPFEIPIDRVSMAFRMHSYRGAETAETVLVENVVNVERLSFHSYNSLLIYEDTRIIDRPPPIPCRKPSVKPPIKKCQSTPKKVEAGIPTDQQTCSQESTHRTLAVKLLEDEDIHDYETIDDEDLNKLRNIFAVGNTYNKI</sequence>
<proteinExistence type="inferred from homology"/>
<dbReference type="PANTHER" id="PTHR15215:SF0">
    <property type="match status" value="1"/>
</dbReference>
<evidence type="ECO:0000313" key="4">
    <source>
        <dbReference type="RefSeq" id="XP_032808720.1"/>
    </source>
</evidence>
<evidence type="ECO:0000256" key="1">
    <source>
        <dbReference type="ARBA" id="ARBA00006414"/>
    </source>
</evidence>
<comment type="similarity">
    <text evidence="1">Belongs to the themis family.</text>
</comment>
<accession>A0AAJ7T027</accession>
<dbReference type="InterPro" id="IPR025946">
    <property type="entry name" value="CABIT_dom"/>
</dbReference>
<keyword evidence="3" id="KW-1185">Reference proteome</keyword>
<dbReference type="Proteomes" id="UP001318040">
    <property type="component" value="Chromosome 12"/>
</dbReference>
<reference evidence="4" key="1">
    <citation type="submission" date="2025-08" db="UniProtKB">
        <authorList>
            <consortium name="RefSeq"/>
        </authorList>
    </citation>
    <scope>IDENTIFICATION</scope>
    <source>
        <tissue evidence="4">Sperm</tissue>
    </source>
</reference>
<dbReference type="AlphaFoldDB" id="A0AAJ7T027"/>
<protein>
    <submittedName>
        <fullName evidence="4">Protein THEMIS-like</fullName>
    </submittedName>
</protein>
<evidence type="ECO:0000259" key="2">
    <source>
        <dbReference type="Pfam" id="PF12736"/>
    </source>
</evidence>
<dbReference type="GeneID" id="116941612"/>
<dbReference type="PANTHER" id="PTHR15215">
    <property type="entry name" value="CABIT DOMAIN-CONTAINING PROTEIN"/>
    <property type="match status" value="1"/>
</dbReference>
<organism evidence="3 4">
    <name type="scientific">Petromyzon marinus</name>
    <name type="common">Sea lamprey</name>
    <dbReference type="NCBI Taxonomy" id="7757"/>
    <lineage>
        <taxon>Eukaryota</taxon>
        <taxon>Metazoa</taxon>
        <taxon>Chordata</taxon>
        <taxon>Craniata</taxon>
        <taxon>Vertebrata</taxon>
        <taxon>Cyclostomata</taxon>
        <taxon>Hyperoartia</taxon>
        <taxon>Petromyzontiformes</taxon>
        <taxon>Petromyzontidae</taxon>
        <taxon>Petromyzon</taxon>
    </lineage>
</organism>
<dbReference type="Pfam" id="PF12736">
    <property type="entry name" value="CABIT"/>
    <property type="match status" value="2"/>
</dbReference>
<feature type="domain" description="CABIT" evidence="2">
    <location>
        <begin position="24"/>
        <end position="101"/>
    </location>
</feature>
<dbReference type="RefSeq" id="XP_032808720.1">
    <property type="nucleotide sequence ID" value="XM_032952829.1"/>
</dbReference>
<dbReference type="InterPro" id="IPR039671">
    <property type="entry name" value="THEMIS"/>
</dbReference>